<reference evidence="6" key="2">
    <citation type="submission" date="2025-08" db="UniProtKB">
        <authorList>
            <consortium name="RefSeq"/>
        </authorList>
    </citation>
    <scope>IDENTIFICATION</scope>
    <source>
        <strain evidence="6">S238N-H82</strain>
        <tissue evidence="6">Testes</tissue>
    </source>
</reference>
<evidence type="ECO:0000256" key="2">
    <source>
        <dbReference type="ARBA" id="ARBA00022679"/>
    </source>
</evidence>
<dbReference type="GO" id="GO:0008146">
    <property type="term" value="F:sulfotransferase activity"/>
    <property type="evidence" value="ECO:0000318"/>
    <property type="project" value="GO_Central"/>
</dbReference>
<dbReference type="Pfam" id="PF00685">
    <property type="entry name" value="Sulfotransfer_1"/>
    <property type="match status" value="1"/>
</dbReference>
<protein>
    <recommendedName>
        <fullName evidence="3">Sulfotransferase</fullName>
        <ecNumber evidence="3">2.8.2.-</ecNumber>
    </recommendedName>
</protein>
<gene>
    <name evidence="6" type="primary">LOC118430586</name>
</gene>
<dbReference type="OMA" id="PKFCQDF"/>
<dbReference type="OrthoDB" id="205623at2759"/>
<feature type="domain" description="Sulfotransferase" evidence="4">
    <location>
        <begin position="35"/>
        <end position="279"/>
    </location>
</feature>
<keyword evidence="5" id="KW-1185">Reference proteome</keyword>
<dbReference type="Gene3D" id="3.40.50.300">
    <property type="entry name" value="P-loop containing nucleotide triphosphate hydrolases"/>
    <property type="match status" value="1"/>
</dbReference>
<dbReference type="GO" id="GO:0005737">
    <property type="term" value="C:cytoplasm"/>
    <property type="evidence" value="ECO:0000318"/>
    <property type="project" value="GO_Central"/>
</dbReference>
<dbReference type="GeneID" id="118430586"/>
<evidence type="ECO:0000256" key="1">
    <source>
        <dbReference type="ARBA" id="ARBA00005771"/>
    </source>
</evidence>
<dbReference type="Proteomes" id="UP000001554">
    <property type="component" value="Chromosome 14"/>
</dbReference>
<organism evidence="5 6">
    <name type="scientific">Branchiostoma floridae</name>
    <name type="common">Florida lancelet</name>
    <name type="synonym">Amphioxus</name>
    <dbReference type="NCBI Taxonomy" id="7739"/>
    <lineage>
        <taxon>Eukaryota</taxon>
        <taxon>Metazoa</taxon>
        <taxon>Chordata</taxon>
        <taxon>Cephalochordata</taxon>
        <taxon>Leptocardii</taxon>
        <taxon>Amphioxiformes</taxon>
        <taxon>Branchiostomatidae</taxon>
        <taxon>Branchiostoma</taxon>
    </lineage>
</organism>
<dbReference type="InterPro" id="IPR000863">
    <property type="entry name" value="Sulfotransferase_dom"/>
</dbReference>
<evidence type="ECO:0000313" key="6">
    <source>
        <dbReference type="RefSeq" id="XP_035697446.1"/>
    </source>
</evidence>
<dbReference type="EC" id="2.8.2.-" evidence="3"/>
<evidence type="ECO:0000259" key="4">
    <source>
        <dbReference type="Pfam" id="PF00685"/>
    </source>
</evidence>
<comment type="similarity">
    <text evidence="1 3">Belongs to the sulfotransferase 1 family.</text>
</comment>
<dbReference type="RefSeq" id="XP_035697446.1">
    <property type="nucleotide sequence ID" value="XM_035841553.1"/>
</dbReference>
<reference evidence="5" key="1">
    <citation type="journal article" date="2020" name="Nat. Ecol. Evol.">
        <title>Deeply conserved synteny resolves early events in vertebrate evolution.</title>
        <authorList>
            <person name="Simakov O."/>
            <person name="Marletaz F."/>
            <person name="Yue J.X."/>
            <person name="O'Connell B."/>
            <person name="Jenkins J."/>
            <person name="Brandt A."/>
            <person name="Calef R."/>
            <person name="Tung C.H."/>
            <person name="Huang T.K."/>
            <person name="Schmutz J."/>
            <person name="Satoh N."/>
            <person name="Yu J.K."/>
            <person name="Putnam N.H."/>
            <person name="Green R.E."/>
            <person name="Rokhsar D.S."/>
        </authorList>
    </citation>
    <scope>NUCLEOTIDE SEQUENCE [LARGE SCALE GENOMIC DNA]</scope>
    <source>
        <strain evidence="5">S238N-H82</strain>
    </source>
</reference>
<evidence type="ECO:0000256" key="3">
    <source>
        <dbReference type="RuleBase" id="RU361155"/>
    </source>
</evidence>
<dbReference type="SUPFAM" id="SSF52540">
    <property type="entry name" value="P-loop containing nucleoside triphosphate hydrolases"/>
    <property type="match status" value="1"/>
</dbReference>
<name>A0A9J7NAS7_BRAFL</name>
<proteinExistence type="inferred from homology"/>
<dbReference type="AlphaFoldDB" id="A0A9J7NAS7"/>
<sequence length="285" mass="32549">MSSAQLTRLVHNGVLYPGAVTREILEAMKTFQTRDDDIVIASYAKTGTNWTLEIVTQILQAAGRTAASSDDHIIGKLEFHYPENPHPSHVLLEDAPSPRVILTHLTPRTAPPGITNPRGKEKILVVMRNPKDVAVSFYHFTLKRRGKNAGELSWPKFCQDFLDGKEIHGSFFDHVLSWWQKRDDPHFIFLKFEDMKKDINSEVKKIAKFLEAELDSATIADIAERCTFEGMKATLDNSRYADRRVMARKGIVGDWKNYFTDEQNQAFDAVYEERLKGTGLEFEFE</sequence>
<keyword evidence="2 3" id="KW-0808">Transferase</keyword>
<dbReference type="PANTHER" id="PTHR11783">
    <property type="entry name" value="SULFOTRANSFERASE SULT"/>
    <property type="match status" value="1"/>
</dbReference>
<dbReference type="GO" id="GO:0051923">
    <property type="term" value="P:sulfation"/>
    <property type="evidence" value="ECO:0000318"/>
    <property type="project" value="GO_Central"/>
</dbReference>
<dbReference type="KEGG" id="bfo:118430586"/>
<dbReference type="InterPro" id="IPR027417">
    <property type="entry name" value="P-loop_NTPase"/>
</dbReference>
<evidence type="ECO:0000313" key="5">
    <source>
        <dbReference type="Proteomes" id="UP000001554"/>
    </source>
</evidence>
<accession>A0A9J7NAS7</accession>